<evidence type="ECO:0000313" key="2">
    <source>
        <dbReference type="EMBL" id="CAD6199354.1"/>
    </source>
</evidence>
<gene>
    <name evidence="2" type="ORF">CAUJ_LOCUS15257</name>
</gene>
<reference evidence="2" key="1">
    <citation type="submission" date="2020-10" db="EMBL/GenBank/DDBJ databases">
        <authorList>
            <person name="Kikuchi T."/>
        </authorList>
    </citation>
    <scope>NUCLEOTIDE SEQUENCE</scope>
    <source>
        <strain evidence="2">NKZ352</strain>
    </source>
</reference>
<dbReference type="AlphaFoldDB" id="A0A8S1HXD3"/>
<evidence type="ECO:0000313" key="3">
    <source>
        <dbReference type="Proteomes" id="UP000835052"/>
    </source>
</evidence>
<sequence>MPAPFGIHVKDLKFQLEEVEQEEELEGRSVTFVNCRRAGIATAERLIRLALEGRERSGFSAEVLGEEDVRRVVYRRPAEETKGESGPPPRPSRTETSLIVLKASLFLMRELILSVGTRQAMTRETIASTSESEEEDEITRKCVNSLDSLLLLLSDKSRLTAVEIVDAESKVVRALVTLVQLNVSYKRQKKILSDWFALLGLTSLNTRHLEICGVVDVQKLLTHSQQELRSLADRGRFSPEAKRRLLKSSALLAKQYQSVQGGRQDTLKSKDLSWSFGSPSISS</sequence>
<organism evidence="2 3">
    <name type="scientific">Caenorhabditis auriculariae</name>
    <dbReference type="NCBI Taxonomy" id="2777116"/>
    <lineage>
        <taxon>Eukaryota</taxon>
        <taxon>Metazoa</taxon>
        <taxon>Ecdysozoa</taxon>
        <taxon>Nematoda</taxon>
        <taxon>Chromadorea</taxon>
        <taxon>Rhabditida</taxon>
        <taxon>Rhabditina</taxon>
        <taxon>Rhabditomorpha</taxon>
        <taxon>Rhabditoidea</taxon>
        <taxon>Rhabditidae</taxon>
        <taxon>Peloderinae</taxon>
        <taxon>Caenorhabditis</taxon>
    </lineage>
</organism>
<accession>A0A8S1HXD3</accession>
<dbReference type="Proteomes" id="UP000835052">
    <property type="component" value="Unassembled WGS sequence"/>
</dbReference>
<evidence type="ECO:0000256" key="1">
    <source>
        <dbReference type="SAM" id="MobiDB-lite"/>
    </source>
</evidence>
<proteinExistence type="predicted"/>
<name>A0A8S1HXD3_9PELO</name>
<keyword evidence="3" id="KW-1185">Reference proteome</keyword>
<dbReference type="EMBL" id="CAJGYM010000169">
    <property type="protein sequence ID" value="CAD6199354.1"/>
    <property type="molecule type" value="Genomic_DNA"/>
</dbReference>
<protein>
    <submittedName>
        <fullName evidence="2">Uncharacterized protein</fullName>
    </submittedName>
</protein>
<feature type="region of interest" description="Disordered" evidence="1">
    <location>
        <begin position="75"/>
        <end position="94"/>
    </location>
</feature>
<feature type="region of interest" description="Disordered" evidence="1">
    <location>
        <begin position="261"/>
        <end position="283"/>
    </location>
</feature>
<comment type="caution">
    <text evidence="2">The sequence shown here is derived from an EMBL/GenBank/DDBJ whole genome shotgun (WGS) entry which is preliminary data.</text>
</comment>